<dbReference type="SUPFAM" id="SSF89260">
    <property type="entry name" value="Collagen-binding domain"/>
    <property type="match status" value="3"/>
</dbReference>
<dbReference type="SUPFAM" id="SSF55486">
    <property type="entry name" value="Metalloproteases ('zincins'), catalytic domain"/>
    <property type="match status" value="1"/>
</dbReference>
<dbReference type="Pfam" id="PF13448">
    <property type="entry name" value="DUF4114"/>
    <property type="match status" value="1"/>
</dbReference>
<gene>
    <name evidence="3" type="ORF">MiSe_08400</name>
</gene>
<feature type="domain" description="Peptidase C-terminal archaeal/bacterial" evidence="1">
    <location>
        <begin position="755"/>
        <end position="824"/>
    </location>
</feature>
<sequence>MESLNFLDSQTKSLFPETLDQLVLSDPMSPRNFSASLGIPIVNAELKVIEVAPIATYLGGESLIFPHQSFLGSQNTQLATAGTDPLIGNAGVNTEVILSEAIATATSQLANFVNQPESLDGMHLAFGDNWQAEQAIALVQSLATGAALPKIEIIPIAELRANGAFAKETNTIYLAAEFLSENAANMDAITGVVLEETGHFLDSQLNRVDSLGDEGAIFAALVQGKQIAPGELLALKAEDDSGTLTLNGQTIQVEHSSTEPGVFTVGDTGEVTIDFLTDSGSYTGEVGIFSLKGMEGLARESVAFIQEAARRVLSNSNSGYVVISDGSEGGRFTGELGESNRNEGEYRQVKTFAMNPDEEFAIMLVPNGTFGEILNNPAIEGDKRPLFSIAAANPGNAVQMGQLVGKSVDGGTFAFEDIALDGKTDQDYNDLIFELKGATGFAKQLNELIAADKQWENTELGQKLRNFAAEELSTATDLGTVTSSQNLTGFVGNDDPTDVYRFTLGSASNVNFTLSGLSADADLVLIQDVDDDGVLGEDLHIQEAEIIGLSELEGTASETIDTLLQAGTYFIQVEQYEGDTNYNLGLNITPFAPPTDTAPNTIPTARNLGLIGGTVPAISEYVGSADTIDYFKFTLNTQSDLELELSDLTGDADVRLIRDANNNGVVEDEEEIDFSDAIGDDDEYIFAPDLAAGDYFIEVEQFDGEVTYDLLLNATASTTPPDQDDDSLSTATNLRIVNGTVSTITDWLGARDQQDFTKFTLPENAKVTLSLSGLSADADVYLIQDANNDGKIDGQDIIAASALKAGEEKIIVDLAAGNYFIKVFRASGETRYTLSLSYQPIPQPPTPITPPVGPSLPKVSPGDPRLLAPSTNYNASGTVSETQLSSFYIYQATEPGIFTANLSGLTGDADIRLIRDYNNNGLLDPVVDRNGNVYLDKDEVEIVAWQPNRNNNNESIRAFLEPGVYFLEVNSPFKATTSFNVASTFTPAATDTLAFKINLNFTDAARTALSIPHPNGQTLLETVQAAADYWSRVISYSSFQRPHTINVEVNAKNEGASTLAYAGPSVSSSDPKDLNNRSMSFRGSATINTFPNILQQYQNDVRYLYETMIHEFGHVLGFTGRSPKQLKEKGVFPVSWNDRSLVDVSDPNNPLYKANTFAGIAYGELLGTNVPTALPVTRGQGQGSDYAHWWRKIFNEEAQVESGEAGNPERFSTISIASARDLGYNVNYGAAEPYTPPKQQA</sequence>
<dbReference type="Gene3D" id="2.60.120.380">
    <property type="match status" value="4"/>
</dbReference>
<organism evidence="3 4">
    <name type="scientific">Microseira wollei NIES-4236</name>
    <dbReference type="NCBI Taxonomy" id="2530354"/>
    <lineage>
        <taxon>Bacteria</taxon>
        <taxon>Bacillati</taxon>
        <taxon>Cyanobacteriota</taxon>
        <taxon>Cyanophyceae</taxon>
        <taxon>Oscillatoriophycideae</taxon>
        <taxon>Aerosakkonematales</taxon>
        <taxon>Aerosakkonemataceae</taxon>
        <taxon>Microseira</taxon>
    </lineage>
</organism>
<dbReference type="InterPro" id="IPR007280">
    <property type="entry name" value="Peptidase_C_arc/bac"/>
</dbReference>
<protein>
    <submittedName>
        <fullName evidence="3">Peptidase</fullName>
    </submittedName>
</protein>
<dbReference type="RefSeq" id="WP_226575209.1">
    <property type="nucleotide sequence ID" value="NZ_BLAY01000008.1"/>
</dbReference>
<dbReference type="InterPro" id="IPR018247">
    <property type="entry name" value="EF_Hand_1_Ca_BS"/>
</dbReference>
<dbReference type="Pfam" id="PF04151">
    <property type="entry name" value="PPC"/>
    <property type="match status" value="3"/>
</dbReference>
<dbReference type="GO" id="GO:0008237">
    <property type="term" value="F:metallopeptidase activity"/>
    <property type="evidence" value="ECO:0007669"/>
    <property type="project" value="InterPro"/>
</dbReference>
<evidence type="ECO:0000313" key="4">
    <source>
        <dbReference type="Proteomes" id="UP001050975"/>
    </source>
</evidence>
<evidence type="ECO:0000313" key="3">
    <source>
        <dbReference type="EMBL" id="GET36092.1"/>
    </source>
</evidence>
<evidence type="ECO:0000259" key="1">
    <source>
        <dbReference type="Pfam" id="PF04151"/>
    </source>
</evidence>
<dbReference type="Gene3D" id="3.40.390.10">
    <property type="entry name" value="Collagenase (Catalytic Domain)"/>
    <property type="match status" value="1"/>
</dbReference>
<feature type="domain" description="Peptidase C-terminal archaeal/bacterial" evidence="1">
    <location>
        <begin position="629"/>
        <end position="700"/>
    </location>
</feature>
<feature type="domain" description="DUF4114" evidence="2">
    <location>
        <begin position="354"/>
        <end position="437"/>
    </location>
</feature>
<dbReference type="AlphaFoldDB" id="A0AAV3X097"/>
<feature type="domain" description="Peptidase C-terminal archaeal/bacterial" evidence="1">
    <location>
        <begin position="497"/>
        <end position="574"/>
    </location>
</feature>
<name>A0AAV3X097_9CYAN</name>
<keyword evidence="4" id="KW-1185">Reference proteome</keyword>
<dbReference type="PROSITE" id="PS00018">
    <property type="entry name" value="EF_HAND_1"/>
    <property type="match status" value="1"/>
</dbReference>
<dbReference type="Proteomes" id="UP001050975">
    <property type="component" value="Unassembled WGS sequence"/>
</dbReference>
<dbReference type="InterPro" id="IPR025193">
    <property type="entry name" value="DUF4114"/>
</dbReference>
<accession>A0AAV3X097</accession>
<evidence type="ECO:0000259" key="2">
    <source>
        <dbReference type="Pfam" id="PF13448"/>
    </source>
</evidence>
<dbReference type="EMBL" id="BLAY01000008">
    <property type="protein sequence ID" value="GET36092.1"/>
    <property type="molecule type" value="Genomic_DNA"/>
</dbReference>
<dbReference type="InterPro" id="IPR024079">
    <property type="entry name" value="MetalloPept_cat_dom_sf"/>
</dbReference>
<proteinExistence type="predicted"/>
<reference evidence="3" key="1">
    <citation type="submission" date="2019-10" db="EMBL/GenBank/DDBJ databases">
        <title>Draft genome sequece of Microseira wollei NIES-4236.</title>
        <authorList>
            <person name="Yamaguchi H."/>
            <person name="Suzuki S."/>
            <person name="Kawachi M."/>
        </authorList>
    </citation>
    <scope>NUCLEOTIDE SEQUENCE</scope>
    <source>
        <strain evidence="3">NIES-4236</strain>
    </source>
</reference>
<comment type="caution">
    <text evidence="3">The sequence shown here is derived from an EMBL/GenBank/DDBJ whole genome shotgun (WGS) entry which is preliminary data.</text>
</comment>